<protein>
    <recommendedName>
        <fullName evidence="5">T-complex 11</fullName>
    </recommendedName>
</protein>
<dbReference type="GO" id="GO:0010737">
    <property type="term" value="P:protein kinase A signaling"/>
    <property type="evidence" value="ECO:0007669"/>
    <property type="project" value="TreeGrafter"/>
</dbReference>
<accession>A0A167R7N3</accession>
<feature type="compositionally biased region" description="Polar residues" evidence="2">
    <location>
        <begin position="168"/>
        <end position="182"/>
    </location>
</feature>
<evidence type="ECO:0000313" key="3">
    <source>
        <dbReference type="EMBL" id="OAD81039.1"/>
    </source>
</evidence>
<evidence type="ECO:0008006" key="5">
    <source>
        <dbReference type="Google" id="ProtNLM"/>
    </source>
</evidence>
<organism evidence="3 4">
    <name type="scientific">Phycomyces blakesleeanus (strain ATCC 8743b / DSM 1359 / FGSC 10004 / NBRC 33097 / NRRL 1555)</name>
    <dbReference type="NCBI Taxonomy" id="763407"/>
    <lineage>
        <taxon>Eukaryota</taxon>
        <taxon>Fungi</taxon>
        <taxon>Fungi incertae sedis</taxon>
        <taxon>Mucoromycota</taxon>
        <taxon>Mucoromycotina</taxon>
        <taxon>Mucoromycetes</taxon>
        <taxon>Mucorales</taxon>
        <taxon>Phycomycetaceae</taxon>
        <taxon>Phycomyces</taxon>
    </lineage>
</organism>
<dbReference type="Proteomes" id="UP000077315">
    <property type="component" value="Unassembled WGS sequence"/>
</dbReference>
<reference evidence="4" key="1">
    <citation type="submission" date="2015-06" db="EMBL/GenBank/DDBJ databases">
        <title>Expansion of signal transduction pathways in fungi by whole-genome duplication.</title>
        <authorList>
            <consortium name="DOE Joint Genome Institute"/>
            <person name="Corrochano L.M."/>
            <person name="Kuo A."/>
            <person name="Marcet-Houben M."/>
            <person name="Polaino S."/>
            <person name="Salamov A."/>
            <person name="Villalobos J.M."/>
            <person name="Alvarez M.I."/>
            <person name="Avalos J."/>
            <person name="Benito E.P."/>
            <person name="Benoit I."/>
            <person name="Burger G."/>
            <person name="Camino L.P."/>
            <person name="Canovas D."/>
            <person name="Cerda-Olmedo E."/>
            <person name="Cheng J.-F."/>
            <person name="Dominguez A."/>
            <person name="Elias M."/>
            <person name="Eslava A.P."/>
            <person name="Glaser F."/>
            <person name="Grimwood J."/>
            <person name="Gutierrez G."/>
            <person name="Heitman J."/>
            <person name="Henrissat B."/>
            <person name="Iturriaga E.A."/>
            <person name="Lang B.F."/>
            <person name="Lavin J.L."/>
            <person name="Lee S."/>
            <person name="Li W."/>
            <person name="Lindquist E."/>
            <person name="Lopez-Garcia S."/>
            <person name="Luque E.M."/>
            <person name="Marcos A.T."/>
            <person name="Martin J."/>
            <person name="McCluskey K."/>
            <person name="Medina H.R."/>
            <person name="Miralles-Duran A."/>
            <person name="Miyazaki A."/>
            <person name="Munoz-Torres E."/>
            <person name="Oguiza J.A."/>
            <person name="Ohm R."/>
            <person name="Olmedo M."/>
            <person name="Orejas M."/>
            <person name="Ortiz-Castellanos L."/>
            <person name="Pisabarro A.G."/>
            <person name="Rodriguez-Romero J."/>
            <person name="Ruiz-Herrera J."/>
            <person name="Ruiz-Vazquez R."/>
            <person name="Sanz C."/>
            <person name="Schackwitz W."/>
            <person name="Schmutz J."/>
            <person name="Shahriari M."/>
            <person name="Shelest E."/>
            <person name="Silva-Franco F."/>
            <person name="Soanes D."/>
            <person name="Syed K."/>
            <person name="Tagua V.G."/>
            <person name="Talbot N.J."/>
            <person name="Thon M."/>
            <person name="De vries R.P."/>
            <person name="Wiebenga A."/>
            <person name="Yadav J.S."/>
            <person name="Braun E.L."/>
            <person name="Baker S."/>
            <person name="Garre V."/>
            <person name="Horwitz B."/>
            <person name="Torres-Martinez S."/>
            <person name="Idnurm A."/>
            <person name="Herrera-Estrella A."/>
            <person name="Gabaldon T."/>
            <person name="Grigoriev I.V."/>
        </authorList>
    </citation>
    <scope>NUCLEOTIDE SEQUENCE [LARGE SCALE GENOMIC DNA]</scope>
    <source>
        <strain evidence="4">NRRL 1555(-)</strain>
    </source>
</reference>
<sequence length="837" mass="95326">MTPENSGFYTVDADKLHTSRKPFHLQRRFPQQQSLTTLETAELKREAFLQERREKLHQKFQQVQSVVRQVKARREHRKISILKSLETAELNRRTQMEERRMASKNLVERAKVIASQNIRRHQAEQERLRARLESRLKASEARRLCLQDLRTSKMASRRKQPLKEESFGPTSKTKGVSKQSPKISVKTCPETGHTKKQVGWSSLLKAYQSLGLPALTSQVDFNELGRILHQSRVVTVTSKMLSIALSLADKDSRRRARILLTAYMMLMCPREILQDRNGSEEQILLTSAKDVLVQFEIWMAAHGPHAGQVERRVFAESWTRYRSLFEAWKKRDQKKLVEDMITYYLELSNVKRSLEEHDVEGVGAQLEKQLEQVKAKIVQVGGPASLERLNNLESKKGTQEEVKQDKEEDKAPVYKPDLSTIFGPFSNIPNERLAHELIVSPDFKLQHKEITPLEQHVKTIATKAFFDKLENELDNGDTSSLPGLLADVRERLLGLSPLDGDLRETILEIMDIELIQQQAANNTLDVSKYIQTIIDAIAQLCAPVRDEAIAAIREGSQPIVQIQQLLELLDFMALDLANFKLAAIRPHLVEIGVEYEQDFFAKTISNNPEMPITNIWLCKAFHRLHDISSQRNPENVQPHLNRPSHKAVIEDAFVALVTASDTINSETVPETLLWDADRLTGYQNDIQALVIVACLLMLAKNFGSPADPPQLATTLFELLKDHTTTIDNLSLEIQRGLDEKRKPLVRSMVDKTLSHTDTIYLLLTRRVATIIRSYLNSPQTLTPAAAASQGLEHVFQPLTEVCANLYRLATHHRKVYGSWYDTIISEEEATISSTRVD</sequence>
<dbReference type="RefSeq" id="XP_018299079.1">
    <property type="nucleotide sequence ID" value="XM_018440897.1"/>
</dbReference>
<dbReference type="VEuPathDB" id="FungiDB:PHYBLDRAFT_62088"/>
<dbReference type="OrthoDB" id="276323at2759"/>
<dbReference type="PANTHER" id="PTHR12832">
    <property type="entry name" value="TESTIS-SPECIFIC PROTEIN PBS13 T-COMPLEX 11"/>
    <property type="match status" value="1"/>
</dbReference>
<dbReference type="InParanoid" id="A0A167R7N3"/>
<dbReference type="AlphaFoldDB" id="A0A167R7N3"/>
<name>A0A167R7N3_PHYB8</name>
<comment type="similarity">
    <text evidence="1">Belongs to the TCP11 family.</text>
</comment>
<proteinExistence type="inferred from homology"/>
<dbReference type="InterPro" id="IPR008862">
    <property type="entry name" value="Tcp11"/>
</dbReference>
<dbReference type="GeneID" id="29001803"/>
<evidence type="ECO:0000256" key="1">
    <source>
        <dbReference type="ARBA" id="ARBA00010954"/>
    </source>
</evidence>
<evidence type="ECO:0000256" key="2">
    <source>
        <dbReference type="SAM" id="MobiDB-lite"/>
    </source>
</evidence>
<keyword evidence="4" id="KW-1185">Reference proteome</keyword>
<dbReference type="Pfam" id="PF05794">
    <property type="entry name" value="Tcp11"/>
    <property type="match status" value="1"/>
</dbReference>
<gene>
    <name evidence="3" type="ORF">PHYBLDRAFT_62088</name>
</gene>
<dbReference type="STRING" id="763407.A0A167R7N3"/>
<dbReference type="EMBL" id="KV440971">
    <property type="protein sequence ID" value="OAD81039.1"/>
    <property type="molecule type" value="Genomic_DNA"/>
</dbReference>
<evidence type="ECO:0000313" key="4">
    <source>
        <dbReference type="Proteomes" id="UP000077315"/>
    </source>
</evidence>
<feature type="region of interest" description="Disordered" evidence="2">
    <location>
        <begin position="149"/>
        <end position="190"/>
    </location>
</feature>
<dbReference type="PANTHER" id="PTHR12832:SF11">
    <property type="entry name" value="LD23868P"/>
    <property type="match status" value="1"/>
</dbReference>